<keyword evidence="3" id="KW-1185">Reference proteome</keyword>
<evidence type="ECO:0000313" key="3">
    <source>
        <dbReference type="Proteomes" id="UP000663879"/>
    </source>
</evidence>
<evidence type="ECO:0000259" key="1">
    <source>
        <dbReference type="Pfam" id="PF20811"/>
    </source>
</evidence>
<dbReference type="AlphaFoldDB" id="A0A814JEW4"/>
<dbReference type="InterPro" id="IPR007724">
    <property type="entry name" value="Poly_GlycHdrlase"/>
</dbReference>
<sequence length="385" mass="44547">MDLNHIFPDEDFCIYKDFPFDKLILLSIVDNAPANIPIKYTCTFLWIAQNYSFYLKNFDKLIYGRIFYNKFKNITSIDLFCNYSKMQDNSVVCFLKLYVHGINENDPESEYPSFLLDLYSPYILKSTKITVLIVLNILNDLLTIFGLYKHPIQNHNHFILFDDLSPNQNIIDLPDFIYINSILNELKNSIQHPSPYMINDLQKAIYLCSNGNAQNLSNLQTLFENDVGLLKSLIPKIIDLALDLPNRINKSIPLLKQGSKSSISLSDEQCASILANAFFCTFPNRTLQTNPEKMPFINFDCLYNDTYSLVKVEKLKCILYYFKCITSKKSDTKRIITFSRICNTDEKLNNLEKYLKESKLNLVVPKICPEGSIEDHKLALQVDFA</sequence>
<comment type="caution">
    <text evidence="2">The sequence shown here is derived from an EMBL/GenBank/DDBJ whole genome shotgun (WGS) entry which is preliminary data.</text>
</comment>
<dbReference type="Proteomes" id="UP000663879">
    <property type="component" value="Unassembled WGS sequence"/>
</dbReference>
<dbReference type="GO" id="GO:0006282">
    <property type="term" value="P:regulation of DNA repair"/>
    <property type="evidence" value="ECO:0007669"/>
    <property type="project" value="InterPro"/>
</dbReference>
<dbReference type="InterPro" id="IPR048362">
    <property type="entry name" value="PARG_helical"/>
</dbReference>
<protein>
    <recommendedName>
        <fullName evidence="1">PARG helical domain-containing protein</fullName>
    </recommendedName>
</protein>
<proteinExistence type="predicted"/>
<feature type="domain" description="PARG helical" evidence="1">
    <location>
        <begin position="229"/>
        <end position="340"/>
    </location>
</feature>
<dbReference type="GO" id="GO:1990966">
    <property type="term" value="P:ATP generation from poly-ADP-D-ribose"/>
    <property type="evidence" value="ECO:0007669"/>
    <property type="project" value="TreeGrafter"/>
</dbReference>
<feature type="non-terminal residue" evidence="2">
    <location>
        <position position="385"/>
    </location>
</feature>
<dbReference type="PANTHER" id="PTHR12837">
    <property type="entry name" value="POLY ADP-RIBOSE GLYCOHYDROLASE"/>
    <property type="match status" value="1"/>
</dbReference>
<dbReference type="GO" id="GO:0009225">
    <property type="term" value="P:nucleotide-sugar metabolic process"/>
    <property type="evidence" value="ECO:0007669"/>
    <property type="project" value="TreeGrafter"/>
</dbReference>
<gene>
    <name evidence="2" type="ORF">OXX778_LOCUS18110</name>
</gene>
<reference evidence="2" key="1">
    <citation type="submission" date="2021-02" db="EMBL/GenBank/DDBJ databases">
        <authorList>
            <person name="Nowell W R."/>
        </authorList>
    </citation>
    <scope>NUCLEOTIDE SEQUENCE</scope>
    <source>
        <strain evidence="2">Ploen Becks lab</strain>
    </source>
</reference>
<dbReference type="EMBL" id="CAJNOC010004871">
    <property type="protein sequence ID" value="CAF1035926.1"/>
    <property type="molecule type" value="Genomic_DNA"/>
</dbReference>
<dbReference type="GO" id="GO:0005737">
    <property type="term" value="C:cytoplasm"/>
    <property type="evidence" value="ECO:0007669"/>
    <property type="project" value="TreeGrafter"/>
</dbReference>
<dbReference type="Pfam" id="PF20811">
    <property type="entry name" value="PARG_cat_N"/>
    <property type="match status" value="1"/>
</dbReference>
<accession>A0A814JEW4</accession>
<name>A0A814JEW4_9BILA</name>
<dbReference type="GO" id="GO:0005975">
    <property type="term" value="P:carbohydrate metabolic process"/>
    <property type="evidence" value="ECO:0007669"/>
    <property type="project" value="InterPro"/>
</dbReference>
<organism evidence="2 3">
    <name type="scientific">Brachionus calyciflorus</name>
    <dbReference type="NCBI Taxonomy" id="104777"/>
    <lineage>
        <taxon>Eukaryota</taxon>
        <taxon>Metazoa</taxon>
        <taxon>Spiralia</taxon>
        <taxon>Gnathifera</taxon>
        <taxon>Rotifera</taxon>
        <taxon>Eurotatoria</taxon>
        <taxon>Monogononta</taxon>
        <taxon>Pseudotrocha</taxon>
        <taxon>Ploima</taxon>
        <taxon>Brachionidae</taxon>
        <taxon>Brachionus</taxon>
    </lineage>
</organism>
<dbReference type="OrthoDB" id="1937899at2759"/>
<evidence type="ECO:0000313" key="2">
    <source>
        <dbReference type="EMBL" id="CAF1035926.1"/>
    </source>
</evidence>
<dbReference type="GO" id="GO:0005634">
    <property type="term" value="C:nucleus"/>
    <property type="evidence" value="ECO:0007669"/>
    <property type="project" value="TreeGrafter"/>
</dbReference>
<dbReference type="GO" id="GO:0004649">
    <property type="term" value="F:poly(ADP-ribose) glycohydrolase activity"/>
    <property type="evidence" value="ECO:0007669"/>
    <property type="project" value="InterPro"/>
</dbReference>
<dbReference type="PANTHER" id="PTHR12837:SF15">
    <property type="entry name" value="POLY(ADP-RIBOSE) GLYCOHYDROLASE"/>
    <property type="match status" value="1"/>
</dbReference>